<dbReference type="EMBL" id="LR778301">
    <property type="protein sequence ID" value="CAB1369132.1"/>
    <property type="molecule type" value="Genomic_DNA"/>
</dbReference>
<feature type="region of interest" description="Disordered" evidence="1">
    <location>
        <begin position="58"/>
        <end position="99"/>
    </location>
</feature>
<reference evidence="2 3" key="1">
    <citation type="submission" date="2020-03" db="EMBL/GenBank/DDBJ databases">
        <authorList>
            <consortium name="Genoscope - CEA"/>
            <person name="William W."/>
        </authorList>
    </citation>
    <scope>NUCLEOTIDE SEQUENCE [LARGE SCALE GENOMIC DNA]</scope>
    <source>
        <strain evidence="3">DSM 16959</strain>
    </source>
</reference>
<dbReference type="KEGG" id="doe:DENOEST_1967"/>
<feature type="compositionally biased region" description="Polar residues" evidence="1">
    <location>
        <begin position="58"/>
        <end position="74"/>
    </location>
</feature>
<gene>
    <name evidence="2" type="ORF">DENOEST_1967</name>
</gene>
<accession>A0A6S6XW41</accession>
<protein>
    <submittedName>
        <fullName evidence="2">Uncharacterized protein</fullName>
    </submittedName>
</protein>
<dbReference type="Proteomes" id="UP000515733">
    <property type="component" value="Chromosome"/>
</dbReference>
<organism evidence="2 3">
    <name type="scientific">Denitratisoma oestradiolicum</name>
    <dbReference type="NCBI Taxonomy" id="311182"/>
    <lineage>
        <taxon>Bacteria</taxon>
        <taxon>Pseudomonadati</taxon>
        <taxon>Pseudomonadota</taxon>
        <taxon>Betaproteobacteria</taxon>
        <taxon>Nitrosomonadales</taxon>
        <taxon>Sterolibacteriaceae</taxon>
        <taxon>Denitratisoma</taxon>
    </lineage>
</organism>
<keyword evidence="3" id="KW-1185">Reference proteome</keyword>
<proteinExistence type="predicted"/>
<sequence length="99" mass="10781">MRGDFGAWEHDVSALRIVVKIPAGTYPELCADLSQVSPRERAERMRLLAMIGLMNLTETGQRTPHAGVNSTPVHGQSPPPQRHSAASRLIKKLSAGLQD</sequence>
<evidence type="ECO:0000313" key="2">
    <source>
        <dbReference type="EMBL" id="CAB1369132.1"/>
    </source>
</evidence>
<dbReference type="AlphaFoldDB" id="A0A6S6XW41"/>
<evidence type="ECO:0000313" key="3">
    <source>
        <dbReference type="Proteomes" id="UP000515733"/>
    </source>
</evidence>
<name>A0A6S6XW41_9PROT</name>
<evidence type="ECO:0000256" key="1">
    <source>
        <dbReference type="SAM" id="MobiDB-lite"/>
    </source>
</evidence>